<sequence length="246" mass="26685">MSQPDDLAFDISVCIHADEIVREEVVIWGVQPVGLKPLRRLDDGSLRSAMIDLPAGWSSGTPISLASTQQIALLSGDVKFGDETVGSGAFLVVPAGADMPVMTALDDSCLILIQDKGQAFDKASGANCRPTVIADAMTIEPFTPIIDGVPLHGFERRVLWIDPETGADTRLLRVPAGFQGAGANWHPVQEEIFCLEGDIQPDDTRPMRVGSFLWNPARSIHGFNEVTRGGCVLLEWHDGKWDLIRS</sequence>
<keyword evidence="2" id="KW-1185">Reference proteome</keyword>
<dbReference type="SUPFAM" id="SSF51182">
    <property type="entry name" value="RmlC-like cupins"/>
    <property type="match status" value="2"/>
</dbReference>
<evidence type="ECO:0000313" key="2">
    <source>
        <dbReference type="Proteomes" id="UP000232587"/>
    </source>
</evidence>
<dbReference type="Proteomes" id="UP000232587">
    <property type="component" value="Unassembled WGS sequence"/>
</dbReference>
<accession>A0A2N0H6R0</accession>
<dbReference type="InterPro" id="IPR014710">
    <property type="entry name" value="RmlC-like_jellyroll"/>
</dbReference>
<comment type="caution">
    <text evidence="1">The sequence shown here is derived from an EMBL/GenBank/DDBJ whole genome shotgun (WGS) entry which is preliminary data.</text>
</comment>
<reference evidence="1 2" key="1">
    <citation type="submission" date="2017-11" db="EMBL/GenBank/DDBJ databases">
        <title>Genomic Encyclopedia of Type Strains, Phase III (KMG-III): the genomes of soil and plant-associated and newly described type strains.</title>
        <authorList>
            <person name="Whitman W."/>
        </authorList>
    </citation>
    <scope>NUCLEOTIDE SEQUENCE [LARGE SCALE GENOMIC DNA]</scope>
    <source>
        <strain evidence="1 2">CGMCC 1.12274</strain>
    </source>
</reference>
<dbReference type="OrthoDB" id="9793147at2"/>
<organism evidence="1 2">
    <name type="scientific">Novosphingobium kunmingense</name>
    <dbReference type="NCBI Taxonomy" id="1211806"/>
    <lineage>
        <taxon>Bacteria</taxon>
        <taxon>Pseudomonadati</taxon>
        <taxon>Pseudomonadota</taxon>
        <taxon>Alphaproteobacteria</taxon>
        <taxon>Sphingomonadales</taxon>
        <taxon>Sphingomonadaceae</taxon>
        <taxon>Novosphingobium</taxon>
    </lineage>
</organism>
<gene>
    <name evidence="1" type="ORF">B0I00_2189</name>
</gene>
<proteinExistence type="predicted"/>
<dbReference type="AlphaFoldDB" id="A0A2N0H6R0"/>
<evidence type="ECO:0000313" key="1">
    <source>
        <dbReference type="EMBL" id="PKB14592.1"/>
    </source>
</evidence>
<dbReference type="Pfam" id="PF14499">
    <property type="entry name" value="DUF4437"/>
    <property type="match status" value="1"/>
</dbReference>
<dbReference type="InterPro" id="IPR011051">
    <property type="entry name" value="RmlC_Cupin_sf"/>
</dbReference>
<dbReference type="InterPro" id="IPR028013">
    <property type="entry name" value="DUF4437"/>
</dbReference>
<dbReference type="Gene3D" id="2.60.120.10">
    <property type="entry name" value="Jelly Rolls"/>
    <property type="match status" value="1"/>
</dbReference>
<name>A0A2N0H6R0_9SPHN</name>
<protein>
    <submittedName>
        <fullName evidence="1">Uncharacterized protein DUF4437</fullName>
    </submittedName>
</protein>
<dbReference type="EMBL" id="PHUF01000004">
    <property type="protein sequence ID" value="PKB14592.1"/>
    <property type="molecule type" value="Genomic_DNA"/>
</dbReference>
<dbReference type="RefSeq" id="WP_100867414.1">
    <property type="nucleotide sequence ID" value="NZ_PHUF01000004.1"/>
</dbReference>